<evidence type="ECO:0000256" key="5">
    <source>
        <dbReference type="ARBA" id="ARBA00022737"/>
    </source>
</evidence>
<proteinExistence type="inferred from homology"/>
<dbReference type="SUPFAM" id="SSF103506">
    <property type="entry name" value="Mitochondrial carrier"/>
    <property type="match status" value="1"/>
</dbReference>
<evidence type="ECO:0000256" key="4">
    <source>
        <dbReference type="ARBA" id="ARBA00022692"/>
    </source>
</evidence>
<dbReference type="InterPro" id="IPR051508">
    <property type="entry name" value="Mito_Carrier_Antiporter"/>
</dbReference>
<evidence type="ECO:0000256" key="9">
    <source>
        <dbReference type="ARBA" id="ARBA00023136"/>
    </source>
</evidence>
<evidence type="ECO:0000256" key="3">
    <source>
        <dbReference type="ARBA" id="ARBA00022448"/>
    </source>
</evidence>
<evidence type="ECO:0000256" key="6">
    <source>
        <dbReference type="ARBA" id="ARBA00022792"/>
    </source>
</evidence>
<dbReference type="PANTHER" id="PTHR45928:SF1">
    <property type="entry name" value="RE38146P"/>
    <property type="match status" value="1"/>
</dbReference>
<evidence type="ECO:0000256" key="7">
    <source>
        <dbReference type="ARBA" id="ARBA00022989"/>
    </source>
</evidence>
<keyword evidence="4 10" id="KW-0812">Transmembrane</keyword>
<organism evidence="12 13">
    <name type="scientific">Mortierella isabellina</name>
    <name type="common">Filamentous fungus</name>
    <name type="synonym">Umbelopsis isabellina</name>
    <dbReference type="NCBI Taxonomy" id="91625"/>
    <lineage>
        <taxon>Eukaryota</taxon>
        <taxon>Fungi</taxon>
        <taxon>Fungi incertae sedis</taxon>
        <taxon>Mucoromycota</taxon>
        <taxon>Mucoromycotina</taxon>
        <taxon>Umbelopsidomycetes</taxon>
        <taxon>Umbelopsidales</taxon>
        <taxon>Umbelopsidaceae</taxon>
        <taxon>Umbelopsis</taxon>
    </lineage>
</organism>
<keyword evidence="8" id="KW-0496">Mitochondrion</keyword>
<feature type="repeat" description="Solcar" evidence="10">
    <location>
        <begin position="134"/>
        <end position="227"/>
    </location>
</feature>
<name>A0A8H7Q708_MORIS</name>
<dbReference type="Pfam" id="PF00153">
    <property type="entry name" value="Mito_carr"/>
    <property type="match status" value="3"/>
</dbReference>
<evidence type="ECO:0000256" key="10">
    <source>
        <dbReference type="PROSITE-ProRule" id="PRU00282"/>
    </source>
</evidence>
<gene>
    <name evidence="12" type="ORF">INT43_002349</name>
</gene>
<protein>
    <recommendedName>
        <fullName evidence="14">Mitochondrial oxaloacetate transport protein</fullName>
    </recommendedName>
</protein>
<comment type="subcellular location">
    <subcellularLocation>
        <location evidence="1">Mitochondrion inner membrane</location>
        <topology evidence="1">Multi-pass membrane protein</topology>
    </subcellularLocation>
</comment>
<dbReference type="InterPro" id="IPR023395">
    <property type="entry name" value="MCP_dom_sf"/>
</dbReference>
<keyword evidence="13" id="KW-1185">Reference proteome</keyword>
<dbReference type="Proteomes" id="UP000654370">
    <property type="component" value="Unassembled WGS sequence"/>
</dbReference>
<reference evidence="12" key="1">
    <citation type="submission" date="2020-12" db="EMBL/GenBank/DDBJ databases">
        <title>Metabolic potential, ecology and presence of endohyphal bacteria is reflected in genomic diversity of Mucoromycotina.</title>
        <authorList>
            <person name="Muszewska A."/>
            <person name="Okrasinska A."/>
            <person name="Steczkiewicz K."/>
            <person name="Drgas O."/>
            <person name="Orlowska M."/>
            <person name="Perlinska-Lenart U."/>
            <person name="Aleksandrzak-Piekarczyk T."/>
            <person name="Szatraj K."/>
            <person name="Zielenkiewicz U."/>
            <person name="Pilsyk S."/>
            <person name="Malc E."/>
            <person name="Mieczkowski P."/>
            <person name="Kruszewska J.S."/>
            <person name="Biernat P."/>
            <person name="Pawlowska J."/>
        </authorList>
    </citation>
    <scope>NUCLEOTIDE SEQUENCE</scope>
    <source>
        <strain evidence="12">WA0000067209</strain>
    </source>
</reference>
<dbReference type="InterPro" id="IPR018108">
    <property type="entry name" value="MCP_transmembrane"/>
</dbReference>
<dbReference type="OrthoDB" id="6703404at2759"/>
<dbReference type="GO" id="GO:0005743">
    <property type="term" value="C:mitochondrial inner membrane"/>
    <property type="evidence" value="ECO:0007669"/>
    <property type="project" value="UniProtKB-SubCell"/>
</dbReference>
<evidence type="ECO:0000256" key="8">
    <source>
        <dbReference type="ARBA" id="ARBA00023128"/>
    </source>
</evidence>
<keyword evidence="3 11" id="KW-0813">Transport</keyword>
<evidence type="ECO:0000313" key="12">
    <source>
        <dbReference type="EMBL" id="KAG2185911.1"/>
    </source>
</evidence>
<keyword evidence="7" id="KW-1133">Transmembrane helix</keyword>
<dbReference type="Gene3D" id="1.50.40.10">
    <property type="entry name" value="Mitochondrial carrier domain"/>
    <property type="match status" value="1"/>
</dbReference>
<dbReference type="PROSITE" id="PS50920">
    <property type="entry name" value="SOLCAR"/>
    <property type="match status" value="3"/>
</dbReference>
<evidence type="ECO:0000256" key="1">
    <source>
        <dbReference type="ARBA" id="ARBA00004448"/>
    </source>
</evidence>
<evidence type="ECO:0000256" key="2">
    <source>
        <dbReference type="ARBA" id="ARBA00006375"/>
    </source>
</evidence>
<dbReference type="PANTHER" id="PTHR45928">
    <property type="entry name" value="RE38146P"/>
    <property type="match status" value="1"/>
</dbReference>
<evidence type="ECO:0000313" key="13">
    <source>
        <dbReference type="Proteomes" id="UP000654370"/>
    </source>
</evidence>
<dbReference type="AlphaFoldDB" id="A0A8H7Q708"/>
<evidence type="ECO:0008006" key="14">
    <source>
        <dbReference type="Google" id="ProtNLM"/>
    </source>
</evidence>
<evidence type="ECO:0000256" key="11">
    <source>
        <dbReference type="RuleBase" id="RU000488"/>
    </source>
</evidence>
<accession>A0A8H7Q708</accession>
<comment type="similarity">
    <text evidence="2 11">Belongs to the mitochondrial carrier (TC 2.A.29) family.</text>
</comment>
<keyword evidence="9 10" id="KW-0472">Membrane</keyword>
<sequence>MSESSATQQTSTLMVKNEVKPARFLSEKTKETMTGFVLGGLAACGAVTFTNPWEVVKTRLQLQGELVRSGTLSAAAKPYHNSFQALALVFRNEGIRGIQRGLGAAYIYQVCLNGSRLGLYDPIRNIIGQVTGSEGVPTRVASGALAGMAGAALGSPLYLVKTRMQSFSPIFATIGHQHHYTSTFSALSSIFSREGVRGLYRGCDAAMARAGVGSAVQLPTYDYSKRFLKARFNMVEGTGLHFAASMICGFLVCCAMNPFDVISTRMYNQKVDPVTRVGVLYKNPVDCLVKMVQTEGVGGLYKGFAAHYLRIGPHTMLMFVFYEQLKSGYKKHFG</sequence>
<keyword evidence="6" id="KW-0999">Mitochondrion inner membrane</keyword>
<keyword evidence="5" id="KW-0677">Repeat</keyword>
<feature type="repeat" description="Solcar" evidence="10">
    <location>
        <begin position="30"/>
        <end position="126"/>
    </location>
</feature>
<feature type="repeat" description="Solcar" evidence="10">
    <location>
        <begin position="236"/>
        <end position="328"/>
    </location>
</feature>
<dbReference type="EMBL" id="JAEPQZ010000001">
    <property type="protein sequence ID" value="KAG2185911.1"/>
    <property type="molecule type" value="Genomic_DNA"/>
</dbReference>
<comment type="caution">
    <text evidence="12">The sequence shown here is derived from an EMBL/GenBank/DDBJ whole genome shotgun (WGS) entry which is preliminary data.</text>
</comment>